<feature type="domain" description="Receptor L-domain" evidence="1">
    <location>
        <begin position="614"/>
        <end position="708"/>
    </location>
</feature>
<dbReference type="PANTHER" id="PTHR21662">
    <property type="entry name" value="RECEPTOR PROTEIN-TYROSINE KINASE"/>
    <property type="match status" value="1"/>
</dbReference>
<feature type="domain" description="Receptor L-domain" evidence="1">
    <location>
        <begin position="841"/>
        <end position="891"/>
    </location>
</feature>
<evidence type="ECO:0000313" key="2">
    <source>
        <dbReference type="EMBL" id="EGT44095.1"/>
    </source>
</evidence>
<dbReference type="InParanoid" id="G0MUF1"/>
<name>G0MUF1_CAEBE</name>
<dbReference type="SUPFAM" id="SSF52058">
    <property type="entry name" value="L domain-like"/>
    <property type="match status" value="7"/>
</dbReference>
<evidence type="ECO:0000313" key="3">
    <source>
        <dbReference type="Proteomes" id="UP000008068"/>
    </source>
</evidence>
<reference evidence="3" key="1">
    <citation type="submission" date="2011-07" db="EMBL/GenBank/DDBJ databases">
        <authorList>
            <consortium name="Caenorhabditis brenneri Sequencing and Analysis Consortium"/>
            <person name="Wilson R.K."/>
        </authorList>
    </citation>
    <scope>NUCLEOTIDE SEQUENCE [LARGE SCALE GENOMIC DNA]</scope>
    <source>
        <strain evidence="3">PB2801</strain>
    </source>
</reference>
<protein>
    <recommendedName>
        <fullName evidence="1">Receptor L-domain domain-containing protein</fullName>
    </recommendedName>
</protein>
<dbReference type="eggNOG" id="ENOG502TH6N">
    <property type="taxonomic scope" value="Eukaryota"/>
</dbReference>
<dbReference type="AlphaFoldDB" id="G0MUF1"/>
<dbReference type="Gene3D" id="3.80.20.20">
    <property type="entry name" value="Receptor L-domain"/>
    <property type="match status" value="5"/>
</dbReference>
<dbReference type="HOGENOM" id="CLU_314289_0_0_1"/>
<sequence>MLLLPILFSTVNGYAQLAASYWSFYDKKNCYDNEIMISGNSKLVELGLTNLTSISCPGLTVTRSPKLKMLNIPKLKNFILPQPDSEPIQLFLATESSKFCLTTQEVSNWIQSNNTYIAEANGKLCEPIFTEKLCKQPKSDCLEIFGDVKINGNFDQDSMKSVDIIYGSLIINGTNLTDFGFLERLEYVVQLKEKPAISVTENSQLVNYTFPKMKRIHSAISRYMVFQNNKKLTETFRNGTICSEIRKSLGLGLYALLLDGGSCVFDIDSEPDFSFYIYSNDYLLHLGLSSLSSITCPRIVISVCPNLKSLGWSSLKNIALPTFSVGPITLDISTDSPSFCLTTQEITTFLKTSDIDLDYVYGKVCKPERFDEKLCEKPEKGCLEIVGDVKIGEDSDPEIMRTVEIIYGGLTIMDSNVTSLEFLESLEHVAQLKEKPSILIANNPNLINFTFPKLKKVLWMSARGIIFMNNSNSVFSENSDYCYNLRKSSGLSYIAPMINGLTCDCEGDQITSENLPSYQSCTKLNYGLKLVNISDTAQLSFLSNEVDNIQYQADVTANFENLHPDFCLSIEEFIEMAGYAFSFIKLHAKLCKDHGDLGEYVLCSFKSMKELPNNCNILLGDLIIENGDEALMRKLMNVEYLFGSVIIRNTELKTFENLGYELCIIHLDDSKPLIQILGNKVLRDANIPYLSYVATQETRVSIIQDNNPARSANCELTNKYWKIKLNFTGGDCDDNGMFHIDENAQLIELGLLNMTSISCPEFNIWYNDKLEKLNTPNWRVIETPNNTTRGPDLSIAGNSLKFCLTTREMRMFMHTNENYYFGAIFCEPVFDEKLCNAPKIGCLEVFGDVEITPNTNLEAFKSVEIIYGSLNVSGTNLTDFGFLESLEYMAQLYEDLKFCTGFSENMKKTMVFGDSAMTINGETCSRNCQFV</sequence>
<feature type="domain" description="Receptor L-domain" evidence="1">
    <location>
        <begin position="381"/>
        <end position="477"/>
    </location>
</feature>
<accession>G0MUF1</accession>
<keyword evidence="3" id="KW-1185">Reference proteome</keyword>
<dbReference type="InterPro" id="IPR000494">
    <property type="entry name" value="Rcpt_L-dom"/>
</dbReference>
<dbReference type="EMBL" id="GL379812">
    <property type="protein sequence ID" value="EGT44095.1"/>
    <property type="molecule type" value="Genomic_DNA"/>
</dbReference>
<feature type="domain" description="Receptor L-domain" evidence="1">
    <location>
        <begin position="141"/>
        <end position="235"/>
    </location>
</feature>
<dbReference type="InterPro" id="IPR053079">
    <property type="entry name" value="SPS2_domain"/>
</dbReference>
<dbReference type="InterPro" id="IPR036941">
    <property type="entry name" value="Rcpt_L-dom_sf"/>
</dbReference>
<gene>
    <name evidence="2" type="ORF">CAEBREN_30924</name>
</gene>
<dbReference type="Proteomes" id="UP000008068">
    <property type="component" value="Unassembled WGS sequence"/>
</dbReference>
<evidence type="ECO:0000259" key="1">
    <source>
        <dbReference type="Pfam" id="PF01030"/>
    </source>
</evidence>
<dbReference type="PANTHER" id="PTHR21662:SF3">
    <property type="entry name" value="RECEPTOR L-DOMAIN DOMAIN-CONTAINING PROTEIN"/>
    <property type="match status" value="1"/>
</dbReference>
<dbReference type="Pfam" id="PF01030">
    <property type="entry name" value="Recep_L_domain"/>
    <property type="match status" value="4"/>
</dbReference>
<organism evidence="3">
    <name type="scientific">Caenorhabditis brenneri</name>
    <name type="common">Nematode worm</name>
    <dbReference type="NCBI Taxonomy" id="135651"/>
    <lineage>
        <taxon>Eukaryota</taxon>
        <taxon>Metazoa</taxon>
        <taxon>Ecdysozoa</taxon>
        <taxon>Nematoda</taxon>
        <taxon>Chromadorea</taxon>
        <taxon>Rhabditida</taxon>
        <taxon>Rhabditina</taxon>
        <taxon>Rhabditomorpha</taxon>
        <taxon>Rhabditoidea</taxon>
        <taxon>Rhabditidae</taxon>
        <taxon>Peloderinae</taxon>
        <taxon>Caenorhabditis</taxon>
    </lineage>
</organism>
<proteinExistence type="predicted"/>